<name>F8NTZ0_SERL9</name>
<dbReference type="GeneID" id="18818801"/>
<evidence type="ECO:0000313" key="2">
    <source>
        <dbReference type="Proteomes" id="UP000008064"/>
    </source>
</evidence>
<proteinExistence type="predicted"/>
<dbReference type="OrthoDB" id="10261040at2759"/>
<organism evidence="2">
    <name type="scientific">Serpula lacrymans var. lacrymans (strain S7.9)</name>
    <name type="common">Dry rot fungus</name>
    <dbReference type="NCBI Taxonomy" id="578457"/>
    <lineage>
        <taxon>Eukaryota</taxon>
        <taxon>Fungi</taxon>
        <taxon>Dikarya</taxon>
        <taxon>Basidiomycota</taxon>
        <taxon>Agaricomycotina</taxon>
        <taxon>Agaricomycetes</taxon>
        <taxon>Agaricomycetidae</taxon>
        <taxon>Boletales</taxon>
        <taxon>Coniophorineae</taxon>
        <taxon>Serpulaceae</taxon>
        <taxon>Serpula</taxon>
    </lineage>
</organism>
<evidence type="ECO:0000313" key="1">
    <source>
        <dbReference type="EMBL" id="EGO25117.1"/>
    </source>
</evidence>
<dbReference type="Proteomes" id="UP000008064">
    <property type="component" value="Unassembled WGS sequence"/>
</dbReference>
<dbReference type="KEGG" id="sla:SERLADRAFT_464808"/>
<sequence>MATIRLDLDTLKNQRDFIQTIQSHYPSSESSSSAVVSTLAALLQIETESQAQLTAGASSPALKFLPSRLSVLASGTHPPDAPAQEFVSRLTHAAHGAAESLTCGSIVAGHTSESDEHADVGVWLGEGDYGRGKEREVLRALGLDGWSVKQIENIELRPPLGLPSSINIATQTNAQGPEMDAFIAAFEQLEERYCFFAFGGPGSGGLIACLLLGKFKATGGHSMAGNVGWCGLVGISVAADD</sequence>
<dbReference type="AlphaFoldDB" id="F8NTZ0"/>
<reference evidence="2" key="1">
    <citation type="journal article" date="2011" name="Science">
        <title>The plant cell wall-decomposing machinery underlies the functional diversity of forest fungi.</title>
        <authorList>
            <person name="Eastwood D.C."/>
            <person name="Floudas D."/>
            <person name="Binder M."/>
            <person name="Majcherczyk A."/>
            <person name="Schneider P."/>
            <person name="Aerts A."/>
            <person name="Asiegbu F.O."/>
            <person name="Baker S.E."/>
            <person name="Barry K."/>
            <person name="Bendiksby M."/>
            <person name="Blumentritt M."/>
            <person name="Coutinho P.M."/>
            <person name="Cullen D."/>
            <person name="de Vries R.P."/>
            <person name="Gathman A."/>
            <person name="Goodell B."/>
            <person name="Henrissat B."/>
            <person name="Ihrmark K."/>
            <person name="Kauserud H."/>
            <person name="Kohler A."/>
            <person name="LaButti K."/>
            <person name="Lapidus A."/>
            <person name="Lavin J.L."/>
            <person name="Lee Y.-H."/>
            <person name="Lindquist E."/>
            <person name="Lilly W."/>
            <person name="Lucas S."/>
            <person name="Morin E."/>
            <person name="Murat C."/>
            <person name="Oguiza J.A."/>
            <person name="Park J."/>
            <person name="Pisabarro A.G."/>
            <person name="Riley R."/>
            <person name="Rosling A."/>
            <person name="Salamov A."/>
            <person name="Schmidt O."/>
            <person name="Schmutz J."/>
            <person name="Skrede I."/>
            <person name="Stenlid J."/>
            <person name="Wiebenga A."/>
            <person name="Xie X."/>
            <person name="Kuees U."/>
            <person name="Hibbett D.S."/>
            <person name="Hoffmeister D."/>
            <person name="Hoegberg N."/>
            <person name="Martin F."/>
            <person name="Grigoriev I.V."/>
            <person name="Watkinson S.C."/>
        </authorList>
    </citation>
    <scope>NUCLEOTIDE SEQUENCE [LARGE SCALE GENOMIC DNA]</scope>
    <source>
        <strain evidence="2">S7.9</strain>
    </source>
</reference>
<dbReference type="EMBL" id="GL945433">
    <property type="protein sequence ID" value="EGO25117.1"/>
    <property type="molecule type" value="Genomic_DNA"/>
</dbReference>
<accession>F8NTZ0</accession>
<dbReference type="HOGENOM" id="CLU_1289576_0_0_1"/>
<dbReference type="RefSeq" id="XP_007317239.1">
    <property type="nucleotide sequence ID" value="XM_007317177.1"/>
</dbReference>
<gene>
    <name evidence="1" type="ORF">SERLADRAFT_464808</name>
</gene>
<protein>
    <submittedName>
        <fullName evidence="1">Uncharacterized protein</fullName>
    </submittedName>
</protein>